<reference evidence="7" key="1">
    <citation type="submission" date="2013-04" db="EMBL/GenBank/DDBJ databases">
        <title>The Genome Sequence of Fonticula alba ATCC 38817.</title>
        <authorList>
            <consortium name="The Broad Institute Genomics Platform"/>
            <person name="Russ C."/>
            <person name="Cuomo C."/>
            <person name="Burger G."/>
            <person name="Gray M.W."/>
            <person name="Holland P.W.H."/>
            <person name="King N."/>
            <person name="Lang F.B.F."/>
            <person name="Roger A.J."/>
            <person name="Ruiz-Trillo I."/>
            <person name="Brown M."/>
            <person name="Walker B."/>
            <person name="Young S."/>
            <person name="Zeng Q."/>
            <person name="Gargeya S."/>
            <person name="Fitzgerald M."/>
            <person name="Haas B."/>
            <person name="Abouelleil A."/>
            <person name="Allen A.W."/>
            <person name="Alvarado L."/>
            <person name="Arachchi H.M."/>
            <person name="Berlin A.M."/>
            <person name="Chapman S.B."/>
            <person name="Gainer-Dewar J."/>
            <person name="Goldberg J."/>
            <person name="Griggs A."/>
            <person name="Gujja S."/>
            <person name="Hansen M."/>
            <person name="Howarth C."/>
            <person name="Imamovic A."/>
            <person name="Ireland A."/>
            <person name="Larimer J."/>
            <person name="McCowan C."/>
            <person name="Murphy C."/>
            <person name="Pearson M."/>
            <person name="Poon T.W."/>
            <person name="Priest M."/>
            <person name="Roberts A."/>
            <person name="Saif S."/>
            <person name="Shea T."/>
            <person name="Sisk P."/>
            <person name="Sykes S."/>
            <person name="Wortman J."/>
            <person name="Nusbaum C."/>
            <person name="Birren B."/>
        </authorList>
    </citation>
    <scope>NUCLEOTIDE SEQUENCE [LARGE SCALE GENOMIC DNA]</scope>
    <source>
        <strain evidence="7">ATCC 38817</strain>
    </source>
</reference>
<dbReference type="EMBL" id="KB932201">
    <property type="protein sequence ID" value="KCV73086.1"/>
    <property type="molecule type" value="Genomic_DNA"/>
</dbReference>
<protein>
    <recommendedName>
        <fullName evidence="9">Gamma-interferon-inducible lysosomal thiol reductase</fullName>
    </recommendedName>
</protein>
<feature type="signal peptide" evidence="6">
    <location>
        <begin position="1"/>
        <end position="22"/>
    </location>
</feature>
<keyword evidence="4 6" id="KW-0732">Signal</keyword>
<evidence type="ECO:0000256" key="3">
    <source>
        <dbReference type="ARBA" id="ARBA00022525"/>
    </source>
</evidence>
<dbReference type="Proteomes" id="UP000030693">
    <property type="component" value="Unassembled WGS sequence"/>
</dbReference>
<evidence type="ECO:0000256" key="5">
    <source>
        <dbReference type="ARBA" id="ARBA00023180"/>
    </source>
</evidence>
<comment type="similarity">
    <text evidence="2">Belongs to the GILT family.</text>
</comment>
<evidence type="ECO:0000256" key="6">
    <source>
        <dbReference type="SAM" id="SignalP"/>
    </source>
</evidence>
<dbReference type="GeneID" id="20525356"/>
<name>A0A058ZGJ3_FONAL</name>
<proteinExistence type="inferred from homology"/>
<organism evidence="7">
    <name type="scientific">Fonticula alba</name>
    <name type="common">Slime mold</name>
    <dbReference type="NCBI Taxonomy" id="691883"/>
    <lineage>
        <taxon>Eukaryota</taxon>
        <taxon>Rotosphaerida</taxon>
        <taxon>Fonticulaceae</taxon>
        <taxon>Fonticula</taxon>
    </lineage>
</organism>
<keyword evidence="5" id="KW-0325">Glycoprotein</keyword>
<dbReference type="Pfam" id="PF03227">
    <property type="entry name" value="GILT"/>
    <property type="match status" value="1"/>
</dbReference>
<evidence type="ECO:0000256" key="1">
    <source>
        <dbReference type="ARBA" id="ARBA00004613"/>
    </source>
</evidence>
<dbReference type="OrthoDB" id="958254at2759"/>
<dbReference type="GO" id="GO:0016671">
    <property type="term" value="F:oxidoreductase activity, acting on a sulfur group of donors, disulfide as acceptor"/>
    <property type="evidence" value="ECO:0007669"/>
    <property type="project" value="InterPro"/>
</dbReference>
<dbReference type="STRING" id="691883.A0A058ZGJ3"/>
<evidence type="ECO:0000256" key="4">
    <source>
        <dbReference type="ARBA" id="ARBA00022729"/>
    </source>
</evidence>
<dbReference type="AlphaFoldDB" id="A0A058ZGJ3"/>
<dbReference type="InterPro" id="IPR004911">
    <property type="entry name" value="Interferon-induced_GILT"/>
</dbReference>
<evidence type="ECO:0000256" key="2">
    <source>
        <dbReference type="ARBA" id="ARBA00005679"/>
    </source>
</evidence>
<dbReference type="PANTHER" id="PTHR13234">
    <property type="entry name" value="GAMMA-INTERFERON INDUCIBLE LYSOSOMAL THIOL REDUCTASE GILT"/>
    <property type="match status" value="1"/>
</dbReference>
<keyword evidence="3" id="KW-0964">Secreted</keyword>
<dbReference type="PANTHER" id="PTHR13234:SF8">
    <property type="entry name" value="GAMMA-INTERFERON-INDUCIBLE LYSOSOMAL THIOL REDUCTASE"/>
    <property type="match status" value="1"/>
</dbReference>
<dbReference type="OMA" id="KLNYIGT"/>
<gene>
    <name evidence="7" type="ORF">H696_00631</name>
</gene>
<dbReference type="RefSeq" id="XP_009492787.1">
    <property type="nucleotide sequence ID" value="XM_009494512.1"/>
</dbReference>
<evidence type="ECO:0000313" key="8">
    <source>
        <dbReference type="Proteomes" id="UP000030693"/>
    </source>
</evidence>
<evidence type="ECO:0000313" key="7">
    <source>
        <dbReference type="EMBL" id="KCV73086.1"/>
    </source>
</evidence>
<evidence type="ECO:0008006" key="9">
    <source>
        <dbReference type="Google" id="ProtNLM"/>
    </source>
</evidence>
<feature type="chain" id="PRO_5001572095" description="Gamma-interferon-inducible lysosomal thiol reductase" evidence="6">
    <location>
        <begin position="23"/>
        <end position="233"/>
    </location>
</feature>
<comment type="subcellular location">
    <subcellularLocation>
        <location evidence="1">Secreted</location>
    </subcellularLocation>
</comment>
<accession>A0A058ZGJ3</accession>
<dbReference type="GO" id="GO:0005576">
    <property type="term" value="C:extracellular region"/>
    <property type="evidence" value="ECO:0007669"/>
    <property type="project" value="UniProtKB-SubCell"/>
</dbReference>
<dbReference type="eggNOG" id="ENOG502S45F">
    <property type="taxonomic scope" value="Eukaryota"/>
</dbReference>
<sequence>MSDMRRLAALLLLAVGLLAVSATPVACISVPRPSRVPVTLHVMSQCPDAVHCENVFADVLTQVGRITDINTEYIGSPSSDPRYEPHGGVRCMHGGGECQGNIQQLCAHSIYSGFNPNGWFDFVLCQSENIGAIPGNGLECANDLDLNMDAFRNCTEPYGYGGQLLHESVMRTKERGITKSCTVVIDDEIVCVRDGGSWYNCPNGSTVADFVRQICQRYQGPRLPTVCANILDA</sequence>
<keyword evidence="8" id="KW-1185">Reference proteome</keyword>